<sequence>MSFLLLLFFVFFTPLLLLLAWLGLSSCMRNRRLRSYFAASPAGPGIDSYGRHYLRTMVNTGPAMSEQIELDDMMRGSEHEE</sequence>
<proteinExistence type="predicted"/>
<dbReference type="OMA" id="YGRSYLR"/>
<dbReference type="AlphaFoldDB" id="A0A1L9WR90"/>
<organism evidence="1 2">
    <name type="scientific">Aspergillus aculeatus (strain ATCC 16872 / CBS 172.66 / WB 5094)</name>
    <dbReference type="NCBI Taxonomy" id="690307"/>
    <lineage>
        <taxon>Eukaryota</taxon>
        <taxon>Fungi</taxon>
        <taxon>Dikarya</taxon>
        <taxon>Ascomycota</taxon>
        <taxon>Pezizomycotina</taxon>
        <taxon>Eurotiomycetes</taxon>
        <taxon>Eurotiomycetidae</taxon>
        <taxon>Eurotiales</taxon>
        <taxon>Aspergillaceae</taxon>
        <taxon>Aspergillus</taxon>
        <taxon>Aspergillus subgen. Circumdati</taxon>
    </lineage>
</organism>
<dbReference type="Proteomes" id="UP000184546">
    <property type="component" value="Unassembled WGS sequence"/>
</dbReference>
<reference evidence="2" key="1">
    <citation type="journal article" date="2017" name="Genome Biol.">
        <title>Comparative genomics reveals high biological diversity and specific adaptations in the industrially and medically important fungal genus Aspergillus.</title>
        <authorList>
            <person name="de Vries R.P."/>
            <person name="Riley R."/>
            <person name="Wiebenga A."/>
            <person name="Aguilar-Osorio G."/>
            <person name="Amillis S."/>
            <person name="Uchima C.A."/>
            <person name="Anderluh G."/>
            <person name="Asadollahi M."/>
            <person name="Askin M."/>
            <person name="Barry K."/>
            <person name="Battaglia E."/>
            <person name="Bayram O."/>
            <person name="Benocci T."/>
            <person name="Braus-Stromeyer S.A."/>
            <person name="Caldana C."/>
            <person name="Canovas D."/>
            <person name="Cerqueira G.C."/>
            <person name="Chen F."/>
            <person name="Chen W."/>
            <person name="Choi C."/>
            <person name="Clum A."/>
            <person name="Dos Santos R.A."/>
            <person name="Damasio A.R."/>
            <person name="Diallinas G."/>
            <person name="Emri T."/>
            <person name="Fekete E."/>
            <person name="Flipphi M."/>
            <person name="Freyberg S."/>
            <person name="Gallo A."/>
            <person name="Gournas C."/>
            <person name="Habgood R."/>
            <person name="Hainaut M."/>
            <person name="Harispe M.L."/>
            <person name="Henrissat B."/>
            <person name="Hilden K.S."/>
            <person name="Hope R."/>
            <person name="Hossain A."/>
            <person name="Karabika E."/>
            <person name="Karaffa L."/>
            <person name="Karanyi Z."/>
            <person name="Krasevec N."/>
            <person name="Kuo A."/>
            <person name="Kusch H."/>
            <person name="LaButti K."/>
            <person name="Lagendijk E.L."/>
            <person name="Lapidus A."/>
            <person name="Levasseur A."/>
            <person name="Lindquist E."/>
            <person name="Lipzen A."/>
            <person name="Logrieco A.F."/>
            <person name="MacCabe A."/>
            <person name="Maekelae M.R."/>
            <person name="Malavazi I."/>
            <person name="Melin P."/>
            <person name="Meyer V."/>
            <person name="Mielnichuk N."/>
            <person name="Miskei M."/>
            <person name="Molnar A.P."/>
            <person name="Mule G."/>
            <person name="Ngan C.Y."/>
            <person name="Orejas M."/>
            <person name="Orosz E."/>
            <person name="Ouedraogo J.P."/>
            <person name="Overkamp K.M."/>
            <person name="Park H.-S."/>
            <person name="Perrone G."/>
            <person name="Piumi F."/>
            <person name="Punt P.J."/>
            <person name="Ram A.F."/>
            <person name="Ramon A."/>
            <person name="Rauscher S."/>
            <person name="Record E."/>
            <person name="Riano-Pachon D.M."/>
            <person name="Robert V."/>
            <person name="Roehrig J."/>
            <person name="Ruller R."/>
            <person name="Salamov A."/>
            <person name="Salih N.S."/>
            <person name="Samson R.A."/>
            <person name="Sandor E."/>
            <person name="Sanguinetti M."/>
            <person name="Schuetze T."/>
            <person name="Sepcic K."/>
            <person name="Shelest E."/>
            <person name="Sherlock G."/>
            <person name="Sophianopoulou V."/>
            <person name="Squina F.M."/>
            <person name="Sun H."/>
            <person name="Susca A."/>
            <person name="Todd R.B."/>
            <person name="Tsang A."/>
            <person name="Unkles S.E."/>
            <person name="van de Wiele N."/>
            <person name="van Rossen-Uffink D."/>
            <person name="Oliveira J.V."/>
            <person name="Vesth T.C."/>
            <person name="Visser J."/>
            <person name="Yu J.-H."/>
            <person name="Zhou M."/>
            <person name="Andersen M.R."/>
            <person name="Archer D.B."/>
            <person name="Baker S.E."/>
            <person name="Benoit I."/>
            <person name="Brakhage A.A."/>
            <person name="Braus G.H."/>
            <person name="Fischer R."/>
            <person name="Frisvad J.C."/>
            <person name="Goldman G.H."/>
            <person name="Houbraken J."/>
            <person name="Oakley B."/>
            <person name="Pocsi I."/>
            <person name="Scazzocchio C."/>
            <person name="Seiboth B."/>
            <person name="vanKuyk P.A."/>
            <person name="Wortman J."/>
            <person name="Dyer P.S."/>
            <person name="Grigoriev I.V."/>
        </authorList>
    </citation>
    <scope>NUCLEOTIDE SEQUENCE [LARGE SCALE GENOMIC DNA]</scope>
    <source>
        <strain evidence="2">ATCC 16872 / CBS 172.66 / WB 5094</strain>
    </source>
</reference>
<gene>
    <name evidence="1" type="ORF">ASPACDRAFT_44339</name>
</gene>
<dbReference type="STRING" id="690307.A0A1L9WR90"/>
<accession>A0A1L9WR90</accession>
<dbReference type="EMBL" id="KV878979">
    <property type="protein sequence ID" value="OJJ98711.1"/>
    <property type="molecule type" value="Genomic_DNA"/>
</dbReference>
<keyword evidence="2" id="KW-1185">Reference proteome</keyword>
<evidence type="ECO:0000313" key="2">
    <source>
        <dbReference type="Proteomes" id="UP000184546"/>
    </source>
</evidence>
<dbReference type="OrthoDB" id="5391288at2759"/>
<dbReference type="GeneID" id="30975220"/>
<name>A0A1L9WR90_ASPA1</name>
<evidence type="ECO:0000313" key="1">
    <source>
        <dbReference type="EMBL" id="OJJ98711.1"/>
    </source>
</evidence>
<dbReference type="RefSeq" id="XP_020055051.1">
    <property type="nucleotide sequence ID" value="XM_020201406.1"/>
</dbReference>
<protein>
    <submittedName>
        <fullName evidence="1">Uncharacterized protein</fullName>
    </submittedName>
</protein>
<dbReference type="VEuPathDB" id="FungiDB:ASPACDRAFT_44339"/>